<proteinExistence type="predicted"/>
<comment type="caution">
    <text evidence="1">The sequence shown here is derived from an EMBL/GenBank/DDBJ whole genome shotgun (WGS) entry which is preliminary data.</text>
</comment>
<accession>X1ULY1</accession>
<evidence type="ECO:0000313" key="1">
    <source>
        <dbReference type="EMBL" id="GAJ18514.1"/>
    </source>
</evidence>
<organism evidence="1">
    <name type="scientific">marine sediment metagenome</name>
    <dbReference type="NCBI Taxonomy" id="412755"/>
    <lineage>
        <taxon>unclassified sequences</taxon>
        <taxon>metagenomes</taxon>
        <taxon>ecological metagenomes</taxon>
    </lineage>
</organism>
<feature type="non-terminal residue" evidence="1">
    <location>
        <position position="1"/>
    </location>
</feature>
<dbReference type="EMBL" id="BARW01043218">
    <property type="protein sequence ID" value="GAJ18514.1"/>
    <property type="molecule type" value="Genomic_DNA"/>
</dbReference>
<name>X1ULY1_9ZZZZ</name>
<dbReference type="AlphaFoldDB" id="X1ULY1"/>
<protein>
    <submittedName>
        <fullName evidence="1">Uncharacterized protein</fullName>
    </submittedName>
</protein>
<gene>
    <name evidence="1" type="ORF">S12H4_63467</name>
</gene>
<sequence>TTSAEDAKDVIKFLDFLIEYLYDLPNKIEKYRERRRK</sequence>
<reference evidence="1" key="1">
    <citation type="journal article" date="2014" name="Front. Microbiol.">
        <title>High frequency of phylogenetically diverse reductive dehalogenase-homologous genes in deep subseafloor sedimentary metagenomes.</title>
        <authorList>
            <person name="Kawai M."/>
            <person name="Futagami T."/>
            <person name="Toyoda A."/>
            <person name="Takaki Y."/>
            <person name="Nishi S."/>
            <person name="Hori S."/>
            <person name="Arai W."/>
            <person name="Tsubouchi T."/>
            <person name="Morono Y."/>
            <person name="Uchiyama I."/>
            <person name="Ito T."/>
            <person name="Fujiyama A."/>
            <person name="Inagaki F."/>
            <person name="Takami H."/>
        </authorList>
    </citation>
    <scope>NUCLEOTIDE SEQUENCE</scope>
    <source>
        <strain evidence="1">Expedition CK06-06</strain>
    </source>
</reference>